<evidence type="ECO:0000313" key="1">
    <source>
        <dbReference type="EMBL" id="KAF7283561.1"/>
    </source>
</evidence>
<keyword evidence="2" id="KW-1185">Reference proteome</keyword>
<name>A0A834MIG0_RHYFE</name>
<sequence length="72" mass="8130">MHRRRARAKLADAADILSTPSDCFRLREDRKLGPGSAFGSLPLLSNWAERDYSFQVEFRASPLSSCSSLWDL</sequence>
<dbReference type="AlphaFoldDB" id="A0A834MIG0"/>
<dbReference type="EMBL" id="JAACXV010000098">
    <property type="protein sequence ID" value="KAF7283561.1"/>
    <property type="molecule type" value="Genomic_DNA"/>
</dbReference>
<reference evidence="1" key="1">
    <citation type="submission" date="2020-08" db="EMBL/GenBank/DDBJ databases">
        <title>Genome sequencing and assembly of the red palm weevil Rhynchophorus ferrugineus.</title>
        <authorList>
            <person name="Dias G.B."/>
            <person name="Bergman C.M."/>
            <person name="Manee M."/>
        </authorList>
    </citation>
    <scope>NUCLEOTIDE SEQUENCE</scope>
    <source>
        <strain evidence="1">AA-2017</strain>
        <tissue evidence="1">Whole larva</tissue>
    </source>
</reference>
<gene>
    <name evidence="1" type="ORF">GWI33_023406</name>
</gene>
<protein>
    <submittedName>
        <fullName evidence="1">Uncharacterized protein</fullName>
    </submittedName>
</protein>
<evidence type="ECO:0000313" key="2">
    <source>
        <dbReference type="Proteomes" id="UP000625711"/>
    </source>
</evidence>
<proteinExistence type="predicted"/>
<dbReference type="Proteomes" id="UP000625711">
    <property type="component" value="Unassembled WGS sequence"/>
</dbReference>
<organism evidence="1 2">
    <name type="scientific">Rhynchophorus ferrugineus</name>
    <name type="common">Red palm weevil</name>
    <name type="synonym">Curculio ferrugineus</name>
    <dbReference type="NCBI Taxonomy" id="354439"/>
    <lineage>
        <taxon>Eukaryota</taxon>
        <taxon>Metazoa</taxon>
        <taxon>Ecdysozoa</taxon>
        <taxon>Arthropoda</taxon>
        <taxon>Hexapoda</taxon>
        <taxon>Insecta</taxon>
        <taxon>Pterygota</taxon>
        <taxon>Neoptera</taxon>
        <taxon>Endopterygota</taxon>
        <taxon>Coleoptera</taxon>
        <taxon>Polyphaga</taxon>
        <taxon>Cucujiformia</taxon>
        <taxon>Curculionidae</taxon>
        <taxon>Dryophthorinae</taxon>
        <taxon>Rhynchophorus</taxon>
    </lineage>
</organism>
<accession>A0A834MIG0</accession>
<comment type="caution">
    <text evidence="1">The sequence shown here is derived from an EMBL/GenBank/DDBJ whole genome shotgun (WGS) entry which is preliminary data.</text>
</comment>